<reference evidence="6 7" key="1">
    <citation type="submission" date="2020-03" db="EMBL/GenBank/DDBJ databases">
        <title>Genomic Encyclopedia of Type Strains, Phase IV (KMG-IV): sequencing the most valuable type-strain genomes for metagenomic binning, comparative biology and taxonomic classification.</title>
        <authorList>
            <person name="Goeker M."/>
        </authorList>
    </citation>
    <scope>NUCLEOTIDE SEQUENCE [LARGE SCALE GENOMIC DNA]</scope>
    <source>
        <strain evidence="6 7">DSM 22753</strain>
    </source>
</reference>
<proteinExistence type="predicted"/>
<keyword evidence="1" id="KW-0732">Signal</keyword>
<evidence type="ECO:0000256" key="1">
    <source>
        <dbReference type="ARBA" id="ARBA00022729"/>
    </source>
</evidence>
<dbReference type="Gene3D" id="3.40.30.10">
    <property type="entry name" value="Glutaredoxin"/>
    <property type="match status" value="1"/>
</dbReference>
<dbReference type="RefSeq" id="WP_140046405.1">
    <property type="nucleotide sequence ID" value="NZ_BAAAEV010000001.1"/>
</dbReference>
<evidence type="ECO:0000313" key="7">
    <source>
        <dbReference type="Proteomes" id="UP000788153"/>
    </source>
</evidence>
<dbReference type="Proteomes" id="UP000788153">
    <property type="component" value="Unassembled WGS sequence"/>
</dbReference>
<dbReference type="InterPro" id="IPR036249">
    <property type="entry name" value="Thioredoxin-like_sf"/>
</dbReference>
<dbReference type="InterPro" id="IPR013766">
    <property type="entry name" value="Thioredoxin_domain"/>
</dbReference>
<gene>
    <name evidence="6" type="ORF">FHT01_001582</name>
</gene>
<dbReference type="SUPFAM" id="SSF52833">
    <property type="entry name" value="Thioredoxin-like"/>
    <property type="match status" value="1"/>
</dbReference>
<dbReference type="PANTHER" id="PTHR13887">
    <property type="entry name" value="GLUTATHIONE S-TRANSFERASE KAPPA"/>
    <property type="match status" value="1"/>
</dbReference>
<keyword evidence="4" id="KW-0676">Redox-active center</keyword>
<evidence type="ECO:0000256" key="3">
    <source>
        <dbReference type="ARBA" id="ARBA00023157"/>
    </source>
</evidence>
<organism evidence="6 7">
    <name type="scientific">Sphingomonas japonica</name>
    <dbReference type="NCBI Taxonomy" id="511662"/>
    <lineage>
        <taxon>Bacteria</taxon>
        <taxon>Pseudomonadati</taxon>
        <taxon>Pseudomonadota</taxon>
        <taxon>Alphaproteobacteria</taxon>
        <taxon>Sphingomonadales</taxon>
        <taxon>Sphingomonadaceae</taxon>
        <taxon>Sphingomonas</taxon>
    </lineage>
</organism>
<keyword evidence="2" id="KW-0560">Oxidoreductase</keyword>
<accession>A0ABX0U1T2</accession>
<dbReference type="GO" id="GO:0016853">
    <property type="term" value="F:isomerase activity"/>
    <property type="evidence" value="ECO:0007669"/>
    <property type="project" value="UniProtKB-KW"/>
</dbReference>
<evidence type="ECO:0000313" key="6">
    <source>
        <dbReference type="EMBL" id="NIJ24040.1"/>
    </source>
</evidence>
<dbReference type="PROSITE" id="PS51352">
    <property type="entry name" value="THIOREDOXIN_2"/>
    <property type="match status" value="1"/>
</dbReference>
<keyword evidence="7" id="KW-1185">Reference proteome</keyword>
<dbReference type="CDD" id="cd03023">
    <property type="entry name" value="DsbA_Com1_like"/>
    <property type="match status" value="1"/>
</dbReference>
<keyword evidence="3" id="KW-1015">Disulfide bond</keyword>
<evidence type="ECO:0000259" key="5">
    <source>
        <dbReference type="PROSITE" id="PS51352"/>
    </source>
</evidence>
<dbReference type="EMBL" id="JAASQP010000001">
    <property type="protein sequence ID" value="NIJ24040.1"/>
    <property type="molecule type" value="Genomic_DNA"/>
</dbReference>
<dbReference type="PANTHER" id="PTHR13887:SF14">
    <property type="entry name" value="DISULFIDE BOND FORMATION PROTEIN D"/>
    <property type="match status" value="1"/>
</dbReference>
<evidence type="ECO:0000256" key="4">
    <source>
        <dbReference type="ARBA" id="ARBA00023284"/>
    </source>
</evidence>
<keyword evidence="6" id="KW-0413">Isomerase</keyword>
<dbReference type="Pfam" id="PF01323">
    <property type="entry name" value="DSBA"/>
    <property type="match status" value="1"/>
</dbReference>
<evidence type="ECO:0000256" key="2">
    <source>
        <dbReference type="ARBA" id="ARBA00023002"/>
    </source>
</evidence>
<protein>
    <submittedName>
        <fullName evidence="6">Protein-disulfide isomerase</fullName>
    </submittedName>
</protein>
<dbReference type="InterPro" id="IPR001853">
    <property type="entry name" value="DSBA-like_thioredoxin_dom"/>
</dbReference>
<comment type="caution">
    <text evidence="6">The sequence shown here is derived from an EMBL/GenBank/DDBJ whole genome shotgun (WGS) entry which is preliminary data.</text>
</comment>
<name>A0ABX0U1T2_9SPHN</name>
<sequence>MKPFSLAWFASLVVAALLGAGAFALLQPLVVPSAAPGSASVREAILADPAIIPDAMEALRSRETGKVIAANRSAIVDPFGNAWKGDPAGDVTVVAYMDYACGYCRASLPILDQLVAADADVKIVFRELPILSEASRRAAQWSLAAAEQGKFRQYHDILFTAGQLSDATIDAAIARAGLDRVRGERVVRSEAVQAEIQRNLALAGQLGMTGTPAWVVGDRVLSGALPLQAMQSAVASARSAG</sequence>
<feature type="domain" description="Thioredoxin" evidence="5">
    <location>
        <begin position="44"/>
        <end position="239"/>
    </location>
</feature>